<name>A0A0F9R6T0_9ZZZZ</name>
<accession>A0A0F9R6T0</accession>
<dbReference type="AlphaFoldDB" id="A0A0F9R6T0"/>
<organism evidence="1">
    <name type="scientific">marine sediment metagenome</name>
    <dbReference type="NCBI Taxonomy" id="412755"/>
    <lineage>
        <taxon>unclassified sequences</taxon>
        <taxon>metagenomes</taxon>
        <taxon>ecological metagenomes</taxon>
    </lineage>
</organism>
<protein>
    <submittedName>
        <fullName evidence="1">Uncharacterized protein</fullName>
    </submittedName>
</protein>
<reference evidence="1" key="1">
    <citation type="journal article" date="2015" name="Nature">
        <title>Complex archaea that bridge the gap between prokaryotes and eukaryotes.</title>
        <authorList>
            <person name="Spang A."/>
            <person name="Saw J.H."/>
            <person name="Jorgensen S.L."/>
            <person name="Zaremba-Niedzwiedzka K."/>
            <person name="Martijn J."/>
            <person name="Lind A.E."/>
            <person name="van Eijk R."/>
            <person name="Schleper C."/>
            <person name="Guy L."/>
            <person name="Ettema T.J."/>
        </authorList>
    </citation>
    <scope>NUCLEOTIDE SEQUENCE</scope>
</reference>
<gene>
    <name evidence="1" type="ORF">LCGC14_0687680</name>
</gene>
<evidence type="ECO:0000313" key="1">
    <source>
        <dbReference type="EMBL" id="KKN45007.1"/>
    </source>
</evidence>
<proteinExistence type="predicted"/>
<dbReference type="EMBL" id="LAZR01001417">
    <property type="protein sequence ID" value="KKN45007.1"/>
    <property type="molecule type" value="Genomic_DNA"/>
</dbReference>
<comment type="caution">
    <text evidence="1">The sequence shown here is derived from an EMBL/GenBank/DDBJ whole genome shotgun (WGS) entry which is preliminary data.</text>
</comment>
<sequence length="44" mass="5180">MAKKKDTCMQRKIRIVMRENKNKPSKQRIAIALSVARKHCGKKR</sequence>